<dbReference type="Gene3D" id="3.40.50.1010">
    <property type="entry name" value="5'-nuclease"/>
    <property type="match status" value="1"/>
</dbReference>
<reference evidence="10" key="1">
    <citation type="submission" date="2016-03" db="EMBL/GenBank/DDBJ databases">
        <title>Microsymbionts genomes from the relict species Vavilovia formosa.</title>
        <authorList>
            <person name="Chirak E."/>
            <person name="Kimeklis A."/>
            <person name="Kopat V."/>
            <person name="Andronov E."/>
        </authorList>
    </citation>
    <scope>NUCLEOTIDE SEQUENCE [LARGE SCALE GENOMIC DNA]</scope>
    <source>
        <strain evidence="10">Vaf12</strain>
    </source>
</reference>
<dbReference type="GO" id="GO:0000287">
    <property type="term" value="F:magnesium ion binding"/>
    <property type="evidence" value="ECO:0007669"/>
    <property type="project" value="UniProtKB-UniRule"/>
</dbReference>
<dbReference type="InterPro" id="IPR050556">
    <property type="entry name" value="Type_II_TA_system_RNase"/>
</dbReference>
<evidence type="ECO:0000256" key="6">
    <source>
        <dbReference type="ARBA" id="ARBA00022842"/>
    </source>
</evidence>
<dbReference type="InterPro" id="IPR022907">
    <property type="entry name" value="VapC_family"/>
</dbReference>
<keyword evidence="3 8" id="KW-0540">Nuclease</keyword>
<name>A0A154IQA7_RHILE</name>
<proteinExistence type="inferred from homology"/>
<protein>
    <recommendedName>
        <fullName evidence="8">Ribonuclease VapC</fullName>
        <shortName evidence="8">RNase VapC</shortName>
        <ecNumber evidence="8">3.1.-.-</ecNumber>
    </recommendedName>
    <alternativeName>
        <fullName evidence="8">Toxin VapC</fullName>
    </alternativeName>
</protein>
<feature type="binding site" evidence="8">
    <location>
        <position position="6"/>
    </location>
    <ligand>
        <name>Mg(2+)</name>
        <dbReference type="ChEBI" id="CHEBI:18420"/>
    </ligand>
</feature>
<dbReference type="CDD" id="cd18745">
    <property type="entry name" value="PIN_VapC4-5_FitB-like"/>
    <property type="match status" value="1"/>
</dbReference>
<dbReference type="HAMAP" id="MF_00265">
    <property type="entry name" value="VapC_Nob1"/>
    <property type="match status" value="1"/>
</dbReference>
<feature type="domain" description="PIN" evidence="9">
    <location>
        <begin position="3"/>
        <end position="122"/>
    </location>
</feature>
<comment type="function">
    <text evidence="8">Toxic component of a toxin-antitoxin (TA) system. An RNase.</text>
</comment>
<dbReference type="EC" id="3.1.-.-" evidence="8"/>
<evidence type="ECO:0000256" key="4">
    <source>
        <dbReference type="ARBA" id="ARBA00022723"/>
    </source>
</evidence>
<dbReference type="RefSeq" id="WP_062940633.1">
    <property type="nucleotide sequence ID" value="NZ_CP171844.1"/>
</dbReference>
<keyword evidence="6 8" id="KW-0460">Magnesium</keyword>
<dbReference type="Pfam" id="PF01850">
    <property type="entry name" value="PIN"/>
    <property type="match status" value="1"/>
</dbReference>
<accession>A0A154IQA7</accession>
<dbReference type="GO" id="GO:0004540">
    <property type="term" value="F:RNA nuclease activity"/>
    <property type="evidence" value="ECO:0007669"/>
    <property type="project" value="InterPro"/>
</dbReference>
<evidence type="ECO:0000256" key="2">
    <source>
        <dbReference type="ARBA" id="ARBA00022649"/>
    </source>
</evidence>
<gene>
    <name evidence="8" type="primary">vapC</name>
    <name evidence="10" type="ORF">A4A59_10875</name>
</gene>
<dbReference type="InterPro" id="IPR002716">
    <property type="entry name" value="PIN_dom"/>
</dbReference>
<feature type="binding site" evidence="8">
    <location>
        <position position="95"/>
    </location>
    <ligand>
        <name>Mg(2+)</name>
        <dbReference type="ChEBI" id="CHEBI:18420"/>
    </ligand>
</feature>
<comment type="cofactor">
    <cofactor evidence="1 8">
        <name>Mg(2+)</name>
        <dbReference type="ChEBI" id="CHEBI:18420"/>
    </cofactor>
</comment>
<evidence type="ECO:0000256" key="5">
    <source>
        <dbReference type="ARBA" id="ARBA00022801"/>
    </source>
</evidence>
<keyword evidence="8" id="KW-0800">Toxin</keyword>
<evidence type="ECO:0000256" key="1">
    <source>
        <dbReference type="ARBA" id="ARBA00001946"/>
    </source>
</evidence>
<evidence type="ECO:0000313" key="10">
    <source>
        <dbReference type="EMBL" id="KZB02258.1"/>
    </source>
</evidence>
<dbReference type="SUPFAM" id="SSF88723">
    <property type="entry name" value="PIN domain-like"/>
    <property type="match status" value="1"/>
</dbReference>
<evidence type="ECO:0000256" key="3">
    <source>
        <dbReference type="ARBA" id="ARBA00022722"/>
    </source>
</evidence>
<evidence type="ECO:0000256" key="7">
    <source>
        <dbReference type="ARBA" id="ARBA00038093"/>
    </source>
</evidence>
<dbReference type="GO" id="GO:0016787">
    <property type="term" value="F:hydrolase activity"/>
    <property type="evidence" value="ECO:0007669"/>
    <property type="project" value="UniProtKB-KW"/>
</dbReference>
<keyword evidence="4 8" id="KW-0479">Metal-binding</keyword>
<keyword evidence="5 8" id="KW-0378">Hydrolase</keyword>
<dbReference type="GO" id="GO:0090729">
    <property type="term" value="F:toxin activity"/>
    <property type="evidence" value="ECO:0007669"/>
    <property type="project" value="UniProtKB-KW"/>
</dbReference>
<evidence type="ECO:0000256" key="8">
    <source>
        <dbReference type="HAMAP-Rule" id="MF_00265"/>
    </source>
</evidence>
<sequence>MKYLLDANAVIALMKVNERLIAELRKHRPQDFAIPAIVAHELFYGAYKSLRTDQNLARIDALQFNILEFDRNDARKAGEIRAALQALGTPIGPYDVLIAGQAAARGLILITRNLREFERVADLQTENWEG</sequence>
<dbReference type="EMBL" id="LVYU01000068">
    <property type="protein sequence ID" value="KZB02258.1"/>
    <property type="molecule type" value="Genomic_DNA"/>
</dbReference>
<dbReference type="PANTHER" id="PTHR33653">
    <property type="entry name" value="RIBONUCLEASE VAPC2"/>
    <property type="match status" value="1"/>
</dbReference>
<dbReference type="PANTHER" id="PTHR33653:SF1">
    <property type="entry name" value="RIBONUCLEASE VAPC2"/>
    <property type="match status" value="1"/>
</dbReference>
<dbReference type="AlphaFoldDB" id="A0A154IQA7"/>
<keyword evidence="2 8" id="KW-1277">Toxin-antitoxin system</keyword>
<comment type="similarity">
    <text evidence="7 8">Belongs to the PINc/VapC protein family.</text>
</comment>
<comment type="caution">
    <text evidence="10">The sequence shown here is derived from an EMBL/GenBank/DDBJ whole genome shotgun (WGS) entry which is preliminary data.</text>
</comment>
<evidence type="ECO:0000259" key="9">
    <source>
        <dbReference type="Pfam" id="PF01850"/>
    </source>
</evidence>
<dbReference type="InterPro" id="IPR029060">
    <property type="entry name" value="PIN-like_dom_sf"/>
</dbReference>
<organism evidence="10">
    <name type="scientific">Rhizobium leguminosarum</name>
    <dbReference type="NCBI Taxonomy" id="384"/>
    <lineage>
        <taxon>Bacteria</taxon>
        <taxon>Pseudomonadati</taxon>
        <taxon>Pseudomonadota</taxon>
        <taxon>Alphaproteobacteria</taxon>
        <taxon>Hyphomicrobiales</taxon>
        <taxon>Rhizobiaceae</taxon>
        <taxon>Rhizobium/Agrobacterium group</taxon>
        <taxon>Rhizobium</taxon>
    </lineage>
</organism>